<comment type="caution">
    <text evidence="9">The sequence shown here is derived from an EMBL/GenBank/DDBJ whole genome shotgun (WGS) entry which is preliminary data.</text>
</comment>
<evidence type="ECO:0000256" key="6">
    <source>
        <dbReference type="ARBA" id="ARBA00023125"/>
    </source>
</evidence>
<evidence type="ECO:0000256" key="4">
    <source>
        <dbReference type="ARBA" id="ARBA00022801"/>
    </source>
</evidence>
<dbReference type="InterPro" id="IPR036590">
    <property type="entry name" value="SRAP-like"/>
</dbReference>
<keyword evidence="3" id="KW-0227">DNA damage</keyword>
<evidence type="ECO:0000256" key="1">
    <source>
        <dbReference type="ARBA" id="ARBA00008136"/>
    </source>
</evidence>
<keyword evidence="6" id="KW-0238">DNA-binding</keyword>
<dbReference type="SUPFAM" id="SSF143081">
    <property type="entry name" value="BB1717-like"/>
    <property type="match status" value="1"/>
</dbReference>
<evidence type="ECO:0000256" key="5">
    <source>
        <dbReference type="ARBA" id="ARBA00023124"/>
    </source>
</evidence>
<dbReference type="AlphaFoldDB" id="A0A6I3KFN0"/>
<dbReference type="PANTHER" id="PTHR13604">
    <property type="entry name" value="DC12-RELATED"/>
    <property type="match status" value="1"/>
</dbReference>
<evidence type="ECO:0000256" key="7">
    <source>
        <dbReference type="ARBA" id="ARBA00023239"/>
    </source>
</evidence>
<evidence type="ECO:0000256" key="3">
    <source>
        <dbReference type="ARBA" id="ARBA00022763"/>
    </source>
</evidence>
<dbReference type="EMBL" id="WMBQ01000001">
    <property type="protein sequence ID" value="MTD93109.1"/>
    <property type="molecule type" value="Genomic_DNA"/>
</dbReference>
<accession>A0A6I3KFN0</accession>
<keyword evidence="10" id="KW-1185">Reference proteome</keyword>
<dbReference type="GO" id="GO:0006508">
    <property type="term" value="P:proteolysis"/>
    <property type="evidence" value="ECO:0007669"/>
    <property type="project" value="UniProtKB-KW"/>
</dbReference>
<dbReference type="GO" id="GO:0106300">
    <property type="term" value="P:protein-DNA covalent cross-linking repair"/>
    <property type="evidence" value="ECO:0007669"/>
    <property type="project" value="InterPro"/>
</dbReference>
<dbReference type="Gene3D" id="3.90.1680.10">
    <property type="entry name" value="SOS response associated peptidase-like"/>
    <property type="match status" value="1"/>
</dbReference>
<sequence length="224" mass="25309">MLKLMCNLYSMTRAPEAVLRLFRVSHNRAASIEGKSAIFPGYVAPVVRKAEDGERELVNLNWGFVLLQKDRAPRRVTNVRDDKILTSPFWRTSFEQRRCLVPASSYCEPKGEKPATWHWFAVNGDEQRPLFAFPGVWTRYRGPLKKGGENVDQEVFAFMTTEPNALTASINHERMPVLITDPADFETWLSGSPDQAFALARSYAADQMQIVQSGADQEDLLNAA</sequence>
<evidence type="ECO:0000313" key="9">
    <source>
        <dbReference type="EMBL" id="MTD93109.1"/>
    </source>
</evidence>
<dbReference type="RefSeq" id="WP_154737679.1">
    <property type="nucleotide sequence ID" value="NZ_WMBQ01000001.1"/>
</dbReference>
<comment type="similarity">
    <text evidence="1 8">Belongs to the SOS response-associated peptidase family.</text>
</comment>
<dbReference type="Proteomes" id="UP000440694">
    <property type="component" value="Unassembled WGS sequence"/>
</dbReference>
<protein>
    <recommendedName>
        <fullName evidence="8">Abasic site processing protein</fullName>
        <ecNumber evidence="8">3.4.-.-</ecNumber>
    </recommendedName>
</protein>
<keyword evidence="4 8" id="KW-0378">Hydrolase</keyword>
<keyword evidence="2 8" id="KW-0645">Protease</keyword>
<keyword evidence="5" id="KW-0190">Covalent protein-DNA linkage</keyword>
<dbReference type="EC" id="3.4.-.-" evidence="8"/>
<dbReference type="Pfam" id="PF02586">
    <property type="entry name" value="SRAP"/>
    <property type="match status" value="1"/>
</dbReference>
<name>A0A6I3KFN0_9HYPH</name>
<evidence type="ECO:0000256" key="8">
    <source>
        <dbReference type="RuleBase" id="RU364100"/>
    </source>
</evidence>
<dbReference type="InterPro" id="IPR003738">
    <property type="entry name" value="SRAP"/>
</dbReference>
<dbReference type="GO" id="GO:0003697">
    <property type="term" value="F:single-stranded DNA binding"/>
    <property type="evidence" value="ECO:0007669"/>
    <property type="project" value="InterPro"/>
</dbReference>
<dbReference type="GO" id="GO:0008233">
    <property type="term" value="F:peptidase activity"/>
    <property type="evidence" value="ECO:0007669"/>
    <property type="project" value="UniProtKB-KW"/>
</dbReference>
<evidence type="ECO:0000313" key="10">
    <source>
        <dbReference type="Proteomes" id="UP000440694"/>
    </source>
</evidence>
<reference evidence="9 10" key="1">
    <citation type="submission" date="2019-11" db="EMBL/GenBank/DDBJ databases">
        <title>Identification of a novel strain.</title>
        <authorList>
            <person name="Xu Q."/>
            <person name="Wang G."/>
        </authorList>
    </citation>
    <scope>NUCLEOTIDE SEQUENCE [LARGE SCALE GENOMIC DNA]</scope>
    <source>
        <strain evidence="10">xq</strain>
    </source>
</reference>
<evidence type="ECO:0000256" key="2">
    <source>
        <dbReference type="ARBA" id="ARBA00022670"/>
    </source>
</evidence>
<proteinExistence type="inferred from homology"/>
<keyword evidence="7" id="KW-0456">Lyase</keyword>
<dbReference type="PANTHER" id="PTHR13604:SF0">
    <property type="entry name" value="ABASIC SITE PROCESSING PROTEIN HMCES"/>
    <property type="match status" value="1"/>
</dbReference>
<organism evidence="9 10">
    <name type="scientific">Hyphomicrobium album</name>
    <dbReference type="NCBI Taxonomy" id="2665159"/>
    <lineage>
        <taxon>Bacteria</taxon>
        <taxon>Pseudomonadati</taxon>
        <taxon>Pseudomonadota</taxon>
        <taxon>Alphaproteobacteria</taxon>
        <taxon>Hyphomicrobiales</taxon>
        <taxon>Hyphomicrobiaceae</taxon>
        <taxon>Hyphomicrobium</taxon>
    </lineage>
</organism>
<dbReference type="GO" id="GO:0016829">
    <property type="term" value="F:lyase activity"/>
    <property type="evidence" value="ECO:0007669"/>
    <property type="project" value="UniProtKB-KW"/>
</dbReference>
<gene>
    <name evidence="9" type="ORF">GIW81_02035</name>
</gene>